<dbReference type="Proteomes" id="UP001174136">
    <property type="component" value="Unassembled WGS sequence"/>
</dbReference>
<feature type="compositionally biased region" description="Basic and acidic residues" evidence="1">
    <location>
        <begin position="265"/>
        <end position="277"/>
    </location>
</feature>
<proteinExistence type="predicted"/>
<dbReference type="Gene3D" id="1.10.150.50">
    <property type="entry name" value="Transcription Factor, Ets-1"/>
    <property type="match status" value="1"/>
</dbReference>
<accession>A0AA47NBB5</accession>
<dbReference type="PANTHER" id="PTHR12247:SF89">
    <property type="entry name" value="STERILE ALPHA MOTIF DOMAIN-CONTAINING PROTEIN 7"/>
    <property type="match status" value="1"/>
</dbReference>
<dbReference type="InterPro" id="IPR050548">
    <property type="entry name" value="PcG_chromatin_remod_factors"/>
</dbReference>
<feature type="compositionally biased region" description="Polar residues" evidence="1">
    <location>
        <begin position="514"/>
        <end position="524"/>
    </location>
</feature>
<feature type="region of interest" description="Disordered" evidence="1">
    <location>
        <begin position="470"/>
        <end position="524"/>
    </location>
</feature>
<keyword evidence="4" id="KW-1185">Reference proteome</keyword>
<feature type="compositionally biased region" description="Basic and acidic residues" evidence="1">
    <location>
        <begin position="498"/>
        <end position="513"/>
    </location>
</feature>
<dbReference type="Pfam" id="PF00536">
    <property type="entry name" value="SAM_1"/>
    <property type="match status" value="1"/>
</dbReference>
<feature type="domain" description="SAM" evidence="2">
    <location>
        <begin position="388"/>
        <end position="434"/>
    </location>
</feature>
<evidence type="ECO:0000259" key="2">
    <source>
        <dbReference type="PROSITE" id="PS50105"/>
    </source>
</evidence>
<dbReference type="InterPro" id="IPR013761">
    <property type="entry name" value="SAM/pointed_sf"/>
</dbReference>
<dbReference type="InterPro" id="IPR001660">
    <property type="entry name" value="SAM"/>
</dbReference>
<dbReference type="PANTHER" id="PTHR12247">
    <property type="entry name" value="POLYCOMB GROUP PROTEIN"/>
    <property type="match status" value="1"/>
</dbReference>
<organism evidence="3 4">
    <name type="scientific">Merluccius polli</name>
    <name type="common">Benguela hake</name>
    <name type="synonym">Merluccius cadenati</name>
    <dbReference type="NCBI Taxonomy" id="89951"/>
    <lineage>
        <taxon>Eukaryota</taxon>
        <taxon>Metazoa</taxon>
        <taxon>Chordata</taxon>
        <taxon>Craniata</taxon>
        <taxon>Vertebrata</taxon>
        <taxon>Euteleostomi</taxon>
        <taxon>Actinopterygii</taxon>
        <taxon>Neopterygii</taxon>
        <taxon>Teleostei</taxon>
        <taxon>Neoteleostei</taxon>
        <taxon>Acanthomorphata</taxon>
        <taxon>Zeiogadaria</taxon>
        <taxon>Gadariae</taxon>
        <taxon>Gadiformes</taxon>
        <taxon>Gadoidei</taxon>
        <taxon>Merlucciidae</taxon>
        <taxon>Merluccius</taxon>
    </lineage>
</organism>
<dbReference type="SMART" id="SM00454">
    <property type="entry name" value="SAM"/>
    <property type="match status" value="1"/>
</dbReference>
<protein>
    <submittedName>
        <fullName evidence="3">Sterile alpha motif domain-containing protein 7</fullName>
    </submittedName>
</protein>
<gene>
    <name evidence="3" type="primary">SAMD7</name>
    <name evidence="3" type="ORF">N1851_001571</name>
</gene>
<sequence>MTPREQLRKMTALSEQGALDEKHWYRLVNGMSAGELRQRQEMIMRNQMAMAPQILSQGQQRLQGVPAQFEPRFMERELGPPTEMVSSEARQMHMGTHLGPPLMPHANVIPGRTFSGAGYGFLPSEPMETVARRQELFHKQNIARMEMNAILHQKELENAHQKGLMGMENPLMYQANAMAFRGQRQRMPDGHDVFVDRPTLDDLHSNSMVMSTSPYPPIGTLHRERGRRAGRRPTSHKSTESHMASLKGQAEDKGVERSPGGAASGEEKDAEAKGDMAEEAVGHKTHLPIKMDSELTAVARKNYKEAEQGLRKACGNGHDGSPDVTNSANSDKDMASQCSAFQDKFMFPAAAGNLTGVPHMFPVPGLIPPGQPNLYLNGEEASENMRKWTVDDVYNFINDIPTCSEYAQIFKDHMIDGETLPLLSEEHLLDTLGLKLGPALKVRSQVSRRLGSMFYMMNLPLPATAAAIQAPSDKPVDRSSEVGSPVACNSEEILGSPREADVLKSEHLNETENHSPPSASSETA</sequence>
<reference evidence="3" key="1">
    <citation type="journal article" date="2023" name="Front. Mar. Sci.">
        <title>A new Merluccius polli reference genome to investigate the effects of global change in West African waters.</title>
        <authorList>
            <person name="Mateo J.L."/>
            <person name="Blanco-Fernandez C."/>
            <person name="Garcia-Vazquez E."/>
            <person name="Machado-Schiaffino G."/>
        </authorList>
    </citation>
    <scope>NUCLEOTIDE SEQUENCE</scope>
    <source>
        <strain evidence="3">C29</strain>
        <tissue evidence="3">Fin</tissue>
    </source>
</reference>
<dbReference type="GO" id="GO:0042393">
    <property type="term" value="F:histone binding"/>
    <property type="evidence" value="ECO:0007669"/>
    <property type="project" value="TreeGrafter"/>
</dbReference>
<dbReference type="EMBL" id="JAOPHQ010000068">
    <property type="protein sequence ID" value="KAK0155893.1"/>
    <property type="molecule type" value="Genomic_DNA"/>
</dbReference>
<evidence type="ECO:0000256" key="1">
    <source>
        <dbReference type="SAM" id="MobiDB-lite"/>
    </source>
</evidence>
<feature type="compositionally biased region" description="Basic residues" evidence="1">
    <location>
        <begin position="224"/>
        <end position="235"/>
    </location>
</feature>
<feature type="region of interest" description="Disordered" evidence="1">
    <location>
        <begin position="312"/>
        <end position="331"/>
    </location>
</feature>
<feature type="region of interest" description="Disordered" evidence="1">
    <location>
        <begin position="205"/>
        <end position="277"/>
    </location>
</feature>
<dbReference type="GO" id="GO:0005634">
    <property type="term" value="C:nucleus"/>
    <property type="evidence" value="ECO:0007669"/>
    <property type="project" value="TreeGrafter"/>
</dbReference>
<dbReference type="SUPFAM" id="SSF47769">
    <property type="entry name" value="SAM/Pointed domain"/>
    <property type="match status" value="1"/>
</dbReference>
<dbReference type="GO" id="GO:0045892">
    <property type="term" value="P:negative regulation of DNA-templated transcription"/>
    <property type="evidence" value="ECO:0007669"/>
    <property type="project" value="TreeGrafter"/>
</dbReference>
<evidence type="ECO:0000313" key="4">
    <source>
        <dbReference type="Proteomes" id="UP001174136"/>
    </source>
</evidence>
<dbReference type="PROSITE" id="PS50105">
    <property type="entry name" value="SAM_DOMAIN"/>
    <property type="match status" value="1"/>
</dbReference>
<dbReference type="CDD" id="cd09579">
    <property type="entry name" value="SAM_Samd7_11"/>
    <property type="match status" value="1"/>
</dbReference>
<evidence type="ECO:0000313" key="3">
    <source>
        <dbReference type="EMBL" id="KAK0155893.1"/>
    </source>
</evidence>
<dbReference type="AlphaFoldDB" id="A0AA47NBB5"/>
<comment type="caution">
    <text evidence="3">The sequence shown here is derived from an EMBL/GenBank/DDBJ whole genome shotgun (WGS) entry which is preliminary data.</text>
</comment>
<dbReference type="GO" id="GO:0003682">
    <property type="term" value="F:chromatin binding"/>
    <property type="evidence" value="ECO:0007669"/>
    <property type="project" value="TreeGrafter"/>
</dbReference>
<name>A0AA47NBB5_MERPO</name>